<gene>
    <name evidence="2" type="ORF">F1193_12835</name>
</gene>
<evidence type="ECO:0000313" key="2">
    <source>
        <dbReference type="EMBL" id="KAA5598984.1"/>
    </source>
</evidence>
<evidence type="ECO:0000313" key="3">
    <source>
        <dbReference type="Proteomes" id="UP000323886"/>
    </source>
</evidence>
<organism evidence="2 3">
    <name type="scientific">Blastochloris sulfoviridis</name>
    <dbReference type="NCBI Taxonomy" id="50712"/>
    <lineage>
        <taxon>Bacteria</taxon>
        <taxon>Pseudomonadati</taxon>
        <taxon>Pseudomonadota</taxon>
        <taxon>Alphaproteobacteria</taxon>
        <taxon>Hyphomicrobiales</taxon>
        <taxon>Blastochloridaceae</taxon>
        <taxon>Blastochloris</taxon>
    </lineage>
</organism>
<sequence length="75" mass="8480">MALILDRRKPEMEAQAPNRGLPNPRYEAETNVADYIAEVSAELSIMAYRNSLPMLAYILDMARLEAESHADKQKS</sequence>
<dbReference type="Proteomes" id="UP000323886">
    <property type="component" value="Unassembled WGS sequence"/>
</dbReference>
<accession>A0A5M6HST5</accession>
<dbReference type="OrthoDB" id="8456023at2"/>
<feature type="region of interest" description="Disordered" evidence="1">
    <location>
        <begin position="1"/>
        <end position="25"/>
    </location>
</feature>
<proteinExistence type="predicted"/>
<keyword evidence="3" id="KW-1185">Reference proteome</keyword>
<dbReference type="EMBL" id="VWPL01000025">
    <property type="protein sequence ID" value="KAA5598984.1"/>
    <property type="molecule type" value="Genomic_DNA"/>
</dbReference>
<protein>
    <submittedName>
        <fullName evidence="2">Uncharacterized protein</fullName>
    </submittedName>
</protein>
<name>A0A5M6HST5_9HYPH</name>
<dbReference type="AlphaFoldDB" id="A0A5M6HST5"/>
<evidence type="ECO:0000256" key="1">
    <source>
        <dbReference type="SAM" id="MobiDB-lite"/>
    </source>
</evidence>
<reference evidence="2 3" key="1">
    <citation type="submission" date="2019-09" db="EMBL/GenBank/DDBJ databases">
        <title>Draft Whole-Genome sequence of Blastochloris sulfoviridis DSM 729.</title>
        <authorList>
            <person name="Meyer T.E."/>
            <person name="Kyndt J.A."/>
        </authorList>
    </citation>
    <scope>NUCLEOTIDE SEQUENCE [LARGE SCALE GENOMIC DNA]</scope>
    <source>
        <strain evidence="2 3">DSM 729</strain>
    </source>
</reference>
<feature type="compositionally biased region" description="Basic and acidic residues" evidence="1">
    <location>
        <begin position="1"/>
        <end position="12"/>
    </location>
</feature>
<comment type="caution">
    <text evidence="2">The sequence shown here is derived from an EMBL/GenBank/DDBJ whole genome shotgun (WGS) entry which is preliminary data.</text>
</comment>
<dbReference type="RefSeq" id="WP_150098209.1">
    <property type="nucleotide sequence ID" value="NZ_VWPL01000025.1"/>
</dbReference>